<comment type="caution">
    <text evidence="1">The sequence shown here is derived from an EMBL/GenBank/DDBJ whole genome shotgun (WGS) entry which is preliminary data.</text>
</comment>
<reference evidence="1 2" key="1">
    <citation type="submission" date="2024-06" db="EMBL/GenBank/DDBJ databases">
        <title>The Natural Products Discovery Center: Release of the First 8490 Sequenced Strains for Exploring Actinobacteria Biosynthetic Diversity.</title>
        <authorList>
            <person name="Kalkreuter E."/>
            <person name="Kautsar S.A."/>
            <person name="Yang D."/>
            <person name="Bader C.D."/>
            <person name="Teijaro C.N."/>
            <person name="Fluegel L."/>
            <person name="Davis C.M."/>
            <person name="Simpson J.R."/>
            <person name="Lauterbach L."/>
            <person name="Steele A.D."/>
            <person name="Gui C."/>
            <person name="Meng S."/>
            <person name="Li G."/>
            <person name="Viehrig K."/>
            <person name="Ye F."/>
            <person name="Su P."/>
            <person name="Kiefer A.F."/>
            <person name="Nichols A."/>
            <person name="Cepeda A.J."/>
            <person name="Yan W."/>
            <person name="Fan B."/>
            <person name="Jiang Y."/>
            <person name="Adhikari A."/>
            <person name="Zheng C.-J."/>
            <person name="Schuster L."/>
            <person name="Cowan T.M."/>
            <person name="Smanski M.J."/>
            <person name="Chevrette M.G."/>
            <person name="De Carvalho L.P.S."/>
            <person name="Shen B."/>
        </authorList>
    </citation>
    <scope>NUCLEOTIDE SEQUENCE [LARGE SCALE GENOMIC DNA]</scope>
    <source>
        <strain evidence="1 2">NPDC050671</strain>
    </source>
</reference>
<sequence>MTARYAPGHKSELFDEAIRWGQALTPKAGATLGLIKAGLCRRPVATLRCGGAE</sequence>
<evidence type="ECO:0000313" key="1">
    <source>
        <dbReference type="EMBL" id="MEV0363983.1"/>
    </source>
</evidence>
<dbReference type="Proteomes" id="UP001551658">
    <property type="component" value="Unassembled WGS sequence"/>
</dbReference>
<evidence type="ECO:0000313" key="2">
    <source>
        <dbReference type="Proteomes" id="UP001551658"/>
    </source>
</evidence>
<organism evidence="1 2">
    <name type="scientific">Nocardia fusca</name>
    <dbReference type="NCBI Taxonomy" id="941183"/>
    <lineage>
        <taxon>Bacteria</taxon>
        <taxon>Bacillati</taxon>
        <taxon>Actinomycetota</taxon>
        <taxon>Actinomycetes</taxon>
        <taxon>Mycobacteriales</taxon>
        <taxon>Nocardiaceae</taxon>
        <taxon>Nocardia</taxon>
    </lineage>
</organism>
<keyword evidence="2" id="KW-1185">Reference proteome</keyword>
<dbReference type="RefSeq" id="WP_357978795.1">
    <property type="nucleotide sequence ID" value="NZ_JBFAIH010000007.1"/>
</dbReference>
<accession>A0ABV3F8N1</accession>
<dbReference type="EMBL" id="JBFAIH010000007">
    <property type="protein sequence ID" value="MEV0363983.1"/>
    <property type="molecule type" value="Genomic_DNA"/>
</dbReference>
<proteinExistence type="predicted"/>
<gene>
    <name evidence="1" type="ORF">AB0H72_14895</name>
</gene>
<protein>
    <submittedName>
        <fullName evidence="1">Uncharacterized protein</fullName>
    </submittedName>
</protein>
<name>A0ABV3F8N1_9NOCA</name>